<proteinExistence type="predicted"/>
<accession>A0ABS0S5B3</accession>
<evidence type="ECO:0000313" key="1">
    <source>
        <dbReference type="EMBL" id="MBI0557051.1"/>
    </source>
</evidence>
<evidence type="ECO:0000313" key="2">
    <source>
        <dbReference type="Proteomes" id="UP001194579"/>
    </source>
</evidence>
<keyword evidence="2" id="KW-1185">Reference proteome</keyword>
<comment type="caution">
    <text evidence="1">The sequence shown here is derived from an EMBL/GenBank/DDBJ whole genome shotgun (WGS) entry which is preliminary data.</text>
</comment>
<protein>
    <submittedName>
        <fullName evidence="1">Uncharacterized protein</fullName>
    </submittedName>
</protein>
<reference evidence="2" key="1">
    <citation type="submission" date="2023-07" db="EMBL/GenBank/DDBJ databases">
        <title>Identification of Pectobacterium versatile causing blackleg of potato from New York State with a whole genome sequencing approach.</title>
        <authorList>
            <person name="Ma X."/>
            <person name="Swingle B."/>
        </authorList>
    </citation>
    <scope>NUCLEOTIDE SEQUENCE [LARGE SCALE GENOMIC DNA]</scope>
    <source>
        <strain evidence="2">NY1588A</strain>
    </source>
</reference>
<organism evidence="1 2">
    <name type="scientific">Pectobacterium parmentieri</name>
    <dbReference type="NCBI Taxonomy" id="1905730"/>
    <lineage>
        <taxon>Bacteria</taxon>
        <taxon>Pseudomonadati</taxon>
        <taxon>Pseudomonadota</taxon>
        <taxon>Gammaproteobacteria</taxon>
        <taxon>Enterobacterales</taxon>
        <taxon>Pectobacteriaceae</taxon>
        <taxon>Pectobacterium</taxon>
    </lineage>
</organism>
<dbReference type="EMBL" id="WABS01000063">
    <property type="protein sequence ID" value="MBI0557051.1"/>
    <property type="molecule type" value="Genomic_DNA"/>
</dbReference>
<dbReference type="Proteomes" id="UP001194579">
    <property type="component" value="Unassembled WGS sequence"/>
</dbReference>
<sequence>MSLCDTFVDIRLNGPLATRLLAHKWDSPFGPAQVLFKNVSDVFVRRGASFHRVLRLIRSQLSPQHNFLRRIKVKTVITPCIFVSESGECGGEKTETSISFSNRSFIFSPISFLHCFDPLTALYTSTDLLTRCVIGVAENSEDVMKMLTGTQKHNFQFIQN</sequence>
<gene>
    <name evidence="1" type="ORF">F6Q06_21570</name>
</gene>
<dbReference type="RefSeq" id="WP_198339487.1">
    <property type="nucleotide sequence ID" value="NZ_JBBBPJ010000027.1"/>
</dbReference>
<name>A0ABS0S5B3_PECPM</name>